<organism evidence="1 2">
    <name type="scientific">Penicillium subrubescens</name>
    <dbReference type="NCBI Taxonomy" id="1316194"/>
    <lineage>
        <taxon>Eukaryota</taxon>
        <taxon>Fungi</taxon>
        <taxon>Dikarya</taxon>
        <taxon>Ascomycota</taxon>
        <taxon>Pezizomycotina</taxon>
        <taxon>Eurotiomycetes</taxon>
        <taxon>Eurotiomycetidae</taxon>
        <taxon>Eurotiales</taxon>
        <taxon>Aspergillaceae</taxon>
        <taxon>Penicillium</taxon>
    </lineage>
</organism>
<keyword evidence="2" id="KW-1185">Reference proteome</keyword>
<dbReference type="Proteomes" id="UP000186955">
    <property type="component" value="Unassembled WGS sequence"/>
</dbReference>
<name>A0A1Q5SZ07_9EURO</name>
<proteinExistence type="predicted"/>
<evidence type="ECO:0000313" key="1">
    <source>
        <dbReference type="EMBL" id="OKO93251.1"/>
    </source>
</evidence>
<comment type="caution">
    <text evidence="1">The sequence shown here is derived from an EMBL/GenBank/DDBJ whole genome shotgun (WGS) entry which is preliminary data.</text>
</comment>
<reference evidence="1 2" key="1">
    <citation type="submission" date="2016-10" db="EMBL/GenBank/DDBJ databases">
        <title>Genome sequence of the ascomycete fungus Penicillium subrubescens.</title>
        <authorList>
            <person name="De Vries R.P."/>
            <person name="Peng M."/>
            <person name="Dilokpimol A."/>
            <person name="Hilden K."/>
            <person name="Makela M.R."/>
            <person name="Grigoriev I."/>
            <person name="Riley R."/>
            <person name="Granchi Z."/>
        </authorList>
    </citation>
    <scope>NUCLEOTIDE SEQUENCE [LARGE SCALE GENOMIC DNA]</scope>
    <source>
        <strain evidence="1 2">CBS 132785</strain>
    </source>
</reference>
<evidence type="ECO:0000313" key="2">
    <source>
        <dbReference type="Proteomes" id="UP000186955"/>
    </source>
</evidence>
<sequence length="183" mass="21596">MENLHNVTAFFEDDSHWKKLRFITPWTGSNDLFEVGSDISDRSLKSKSVLPRFKSQISKWAEYLQQRGMKVDMYHSSAVGPQRRLIYDQLSGMRVNLYGITDPSSQQGHDIDKVILVIKRDDKDHIPHLVEDRLWDQLRVPPRHIWPEKHAGEEEIDTYQYVDDITWAPKDFDAPMRDEWDTN</sequence>
<dbReference type="EMBL" id="MNBE01000725">
    <property type="protein sequence ID" value="OKO93251.1"/>
    <property type="molecule type" value="Genomic_DNA"/>
</dbReference>
<protein>
    <submittedName>
        <fullName evidence="1">Uncharacterized protein</fullName>
    </submittedName>
</protein>
<accession>A0A1Q5SZ07</accession>
<dbReference type="AlphaFoldDB" id="A0A1Q5SZ07"/>
<gene>
    <name evidence="1" type="ORF">PENSUB_12314</name>
</gene>